<proteinExistence type="predicted"/>
<keyword evidence="3" id="KW-1185">Reference proteome</keyword>
<dbReference type="OrthoDB" id="3143319at2759"/>
<feature type="region of interest" description="Disordered" evidence="1">
    <location>
        <begin position="295"/>
        <end position="321"/>
    </location>
</feature>
<feature type="region of interest" description="Disordered" evidence="1">
    <location>
        <begin position="1"/>
        <end position="20"/>
    </location>
</feature>
<feature type="compositionally biased region" description="Low complexity" evidence="1">
    <location>
        <begin position="301"/>
        <end position="320"/>
    </location>
</feature>
<dbReference type="EMBL" id="JADNRY010000024">
    <property type="protein sequence ID" value="KAF9072495.1"/>
    <property type="molecule type" value="Genomic_DNA"/>
</dbReference>
<protein>
    <submittedName>
        <fullName evidence="2">Uncharacterized protein</fullName>
    </submittedName>
</protein>
<evidence type="ECO:0000313" key="2">
    <source>
        <dbReference type="EMBL" id="KAF9072495.1"/>
    </source>
</evidence>
<accession>A0A9P5U9Z1</accession>
<dbReference type="AlphaFoldDB" id="A0A9P5U9Z1"/>
<evidence type="ECO:0000313" key="3">
    <source>
        <dbReference type="Proteomes" id="UP000772434"/>
    </source>
</evidence>
<reference evidence="2" key="1">
    <citation type="submission" date="2020-11" db="EMBL/GenBank/DDBJ databases">
        <authorList>
            <consortium name="DOE Joint Genome Institute"/>
            <person name="Ahrendt S."/>
            <person name="Riley R."/>
            <person name="Andreopoulos W."/>
            <person name="Labutti K."/>
            <person name="Pangilinan J."/>
            <person name="Ruiz-Duenas F.J."/>
            <person name="Barrasa J.M."/>
            <person name="Sanchez-Garcia M."/>
            <person name="Camarero S."/>
            <person name="Miyauchi S."/>
            <person name="Serrano A."/>
            <person name="Linde D."/>
            <person name="Babiker R."/>
            <person name="Drula E."/>
            <person name="Ayuso-Fernandez I."/>
            <person name="Pacheco R."/>
            <person name="Padilla G."/>
            <person name="Ferreira P."/>
            <person name="Barriuso J."/>
            <person name="Kellner H."/>
            <person name="Castanera R."/>
            <person name="Alfaro M."/>
            <person name="Ramirez L."/>
            <person name="Pisabarro A.G."/>
            <person name="Kuo A."/>
            <person name="Tritt A."/>
            <person name="Lipzen A."/>
            <person name="He G."/>
            <person name="Yan M."/>
            <person name="Ng V."/>
            <person name="Cullen D."/>
            <person name="Martin F."/>
            <person name="Rosso M.-N."/>
            <person name="Henrissat B."/>
            <person name="Hibbett D."/>
            <person name="Martinez A.T."/>
            <person name="Grigoriev I.V."/>
        </authorList>
    </citation>
    <scope>NUCLEOTIDE SEQUENCE</scope>
    <source>
        <strain evidence="2">AH 40177</strain>
    </source>
</reference>
<dbReference type="Proteomes" id="UP000772434">
    <property type="component" value="Unassembled WGS sequence"/>
</dbReference>
<evidence type="ECO:0000256" key="1">
    <source>
        <dbReference type="SAM" id="MobiDB-lite"/>
    </source>
</evidence>
<sequence>MKEKSLSQSSNGDNSQPPYTVHQIQYGSTTNFFSQVVAENLLREGAHLLKELRNNDIWHDLKLPSNPLKVPSTSQVFTFSLQPPKAPRYTPDSILKDWHEPPTTQEIISLEDLEEFESTDFSSISRHESQFQSRKRARTPIEETEIEVEPGPRKKVPRLDTGSLHHVIPQPHIQLSKSPVSPKFSAITTYSRALPIFIPPYTSFPQCEDFDRLAWIIPVRGSLPLPWKQVGATSAVVLDPLDSSSFLEIADSIQWMHSTLQEFWKFLVALKDLKSLGALGISYRPAQSAALCQRTQKENSGLRSPSSRNSSQVRSQSEQSTALSHSARLSLTELDYFKIYHDANVSMHLRHALDLFRIDDQSEQSDTEESATVTISDLSGFPNSAVDSGKAQRCKVLRGARLVLVDDRSRGILVA</sequence>
<gene>
    <name evidence="2" type="ORF">BDP27DRAFT_1418106</name>
</gene>
<organism evidence="2 3">
    <name type="scientific">Rhodocollybia butyracea</name>
    <dbReference type="NCBI Taxonomy" id="206335"/>
    <lineage>
        <taxon>Eukaryota</taxon>
        <taxon>Fungi</taxon>
        <taxon>Dikarya</taxon>
        <taxon>Basidiomycota</taxon>
        <taxon>Agaricomycotina</taxon>
        <taxon>Agaricomycetes</taxon>
        <taxon>Agaricomycetidae</taxon>
        <taxon>Agaricales</taxon>
        <taxon>Marasmiineae</taxon>
        <taxon>Omphalotaceae</taxon>
        <taxon>Rhodocollybia</taxon>
    </lineage>
</organism>
<name>A0A9P5U9Z1_9AGAR</name>
<comment type="caution">
    <text evidence="2">The sequence shown here is derived from an EMBL/GenBank/DDBJ whole genome shotgun (WGS) entry which is preliminary data.</text>
</comment>